<gene>
    <name evidence="1" type="ORF">BT67DRAFT_184283</name>
</gene>
<reference evidence="1" key="1">
    <citation type="journal article" date="2023" name="Mol. Phylogenet. Evol.">
        <title>Genome-scale phylogeny and comparative genomics of the fungal order Sordariales.</title>
        <authorList>
            <person name="Hensen N."/>
            <person name="Bonometti L."/>
            <person name="Westerberg I."/>
            <person name="Brannstrom I.O."/>
            <person name="Guillou S."/>
            <person name="Cros-Aarteil S."/>
            <person name="Calhoun S."/>
            <person name="Haridas S."/>
            <person name="Kuo A."/>
            <person name="Mondo S."/>
            <person name="Pangilinan J."/>
            <person name="Riley R."/>
            <person name="LaButti K."/>
            <person name="Andreopoulos B."/>
            <person name="Lipzen A."/>
            <person name="Chen C."/>
            <person name="Yan M."/>
            <person name="Daum C."/>
            <person name="Ng V."/>
            <person name="Clum A."/>
            <person name="Steindorff A."/>
            <person name="Ohm R.A."/>
            <person name="Martin F."/>
            <person name="Silar P."/>
            <person name="Natvig D.O."/>
            <person name="Lalanne C."/>
            <person name="Gautier V."/>
            <person name="Ament-Velasquez S.L."/>
            <person name="Kruys A."/>
            <person name="Hutchinson M.I."/>
            <person name="Powell A.J."/>
            <person name="Barry K."/>
            <person name="Miller A.N."/>
            <person name="Grigoriev I.V."/>
            <person name="Debuchy R."/>
            <person name="Gladieux P."/>
            <person name="Hiltunen Thoren M."/>
            <person name="Johannesson H."/>
        </authorList>
    </citation>
    <scope>NUCLEOTIDE SEQUENCE</scope>
    <source>
        <strain evidence="1">CBS 123565</strain>
    </source>
</reference>
<proteinExistence type="predicted"/>
<evidence type="ECO:0000313" key="2">
    <source>
        <dbReference type="Proteomes" id="UP001304895"/>
    </source>
</evidence>
<dbReference type="AlphaFoldDB" id="A0AAN6UPH9"/>
<evidence type="ECO:0000313" key="1">
    <source>
        <dbReference type="EMBL" id="KAK4136559.1"/>
    </source>
</evidence>
<sequence>MMCKYPPVPHCHHLSPPSSTLPTLYTATARTNTVPAFRRPFLFRSILQYIIVFLRLFLQPRFVIHIHGHIIIIIWSKPALLGSGLGCGEGNTACFLFRWLNGAGSRTLTLVAMAVGERKGRLGSWICVAMLPMGEQHCHHRPVPEVDARASGQVNRW</sequence>
<name>A0AAN6UPH9_9PEZI</name>
<organism evidence="1 2">
    <name type="scientific">Trichocladium antarcticum</name>
    <dbReference type="NCBI Taxonomy" id="1450529"/>
    <lineage>
        <taxon>Eukaryota</taxon>
        <taxon>Fungi</taxon>
        <taxon>Dikarya</taxon>
        <taxon>Ascomycota</taxon>
        <taxon>Pezizomycotina</taxon>
        <taxon>Sordariomycetes</taxon>
        <taxon>Sordariomycetidae</taxon>
        <taxon>Sordariales</taxon>
        <taxon>Chaetomiaceae</taxon>
        <taxon>Trichocladium</taxon>
    </lineage>
</organism>
<accession>A0AAN6UPH9</accession>
<reference evidence="1" key="2">
    <citation type="submission" date="2023-05" db="EMBL/GenBank/DDBJ databases">
        <authorList>
            <consortium name="Lawrence Berkeley National Laboratory"/>
            <person name="Steindorff A."/>
            <person name="Hensen N."/>
            <person name="Bonometti L."/>
            <person name="Westerberg I."/>
            <person name="Brannstrom I.O."/>
            <person name="Guillou S."/>
            <person name="Cros-Aarteil S."/>
            <person name="Calhoun S."/>
            <person name="Haridas S."/>
            <person name="Kuo A."/>
            <person name="Mondo S."/>
            <person name="Pangilinan J."/>
            <person name="Riley R."/>
            <person name="Labutti K."/>
            <person name="Andreopoulos B."/>
            <person name="Lipzen A."/>
            <person name="Chen C."/>
            <person name="Yanf M."/>
            <person name="Daum C."/>
            <person name="Ng V."/>
            <person name="Clum A."/>
            <person name="Ohm R."/>
            <person name="Martin F."/>
            <person name="Silar P."/>
            <person name="Natvig D."/>
            <person name="Lalanne C."/>
            <person name="Gautier V."/>
            <person name="Ament-Velasquez S.L."/>
            <person name="Kruys A."/>
            <person name="Hutchinson M.I."/>
            <person name="Powell A.J."/>
            <person name="Barry K."/>
            <person name="Miller A.N."/>
            <person name="Grigoriev I.V."/>
            <person name="Debuchy R."/>
            <person name="Gladieux P."/>
            <person name="Thoren M.H."/>
            <person name="Johannesson H."/>
        </authorList>
    </citation>
    <scope>NUCLEOTIDE SEQUENCE</scope>
    <source>
        <strain evidence="1">CBS 123565</strain>
    </source>
</reference>
<dbReference type="Proteomes" id="UP001304895">
    <property type="component" value="Unassembled WGS sequence"/>
</dbReference>
<dbReference type="EMBL" id="MU853403">
    <property type="protein sequence ID" value="KAK4136559.1"/>
    <property type="molecule type" value="Genomic_DNA"/>
</dbReference>
<protein>
    <submittedName>
        <fullName evidence="1">Uncharacterized protein</fullName>
    </submittedName>
</protein>
<keyword evidence="2" id="KW-1185">Reference proteome</keyword>
<comment type="caution">
    <text evidence="1">The sequence shown here is derived from an EMBL/GenBank/DDBJ whole genome shotgun (WGS) entry which is preliminary data.</text>
</comment>